<evidence type="ECO:0000256" key="1">
    <source>
        <dbReference type="SAM" id="MobiDB-lite"/>
    </source>
</evidence>
<evidence type="ECO:0000313" key="3">
    <source>
        <dbReference type="Proteomes" id="UP001385951"/>
    </source>
</evidence>
<dbReference type="AlphaFoldDB" id="A0AAW0GIX5"/>
<dbReference type="Proteomes" id="UP001385951">
    <property type="component" value="Unassembled WGS sequence"/>
</dbReference>
<comment type="caution">
    <text evidence="2">The sequence shown here is derived from an EMBL/GenBank/DDBJ whole genome shotgun (WGS) entry which is preliminary data.</text>
</comment>
<feature type="region of interest" description="Disordered" evidence="1">
    <location>
        <begin position="40"/>
        <end position="64"/>
    </location>
</feature>
<protein>
    <submittedName>
        <fullName evidence="2">Uncharacterized protein</fullName>
    </submittedName>
</protein>
<sequence>MSRYVVDVPFPTESYRGIAKRCPNCKITIPMKKLEAHSKVCRSKGSSLDAADTKSKGEPAGGSS</sequence>
<evidence type="ECO:0000313" key="2">
    <source>
        <dbReference type="EMBL" id="KAK7689416.1"/>
    </source>
</evidence>
<accession>A0AAW0GIX5</accession>
<dbReference type="EMBL" id="JASBNA010000008">
    <property type="protein sequence ID" value="KAK7689416.1"/>
    <property type="molecule type" value="Genomic_DNA"/>
</dbReference>
<gene>
    <name evidence="2" type="ORF">QCA50_007208</name>
</gene>
<proteinExistence type="predicted"/>
<keyword evidence="3" id="KW-1185">Reference proteome</keyword>
<reference evidence="2 3" key="1">
    <citation type="submission" date="2022-09" db="EMBL/GenBank/DDBJ databases">
        <authorList>
            <person name="Palmer J.M."/>
        </authorList>
    </citation>
    <scope>NUCLEOTIDE SEQUENCE [LARGE SCALE GENOMIC DNA]</scope>
    <source>
        <strain evidence="2 3">DSM 7382</strain>
    </source>
</reference>
<name>A0AAW0GIX5_9APHY</name>
<organism evidence="2 3">
    <name type="scientific">Cerrena zonata</name>
    <dbReference type="NCBI Taxonomy" id="2478898"/>
    <lineage>
        <taxon>Eukaryota</taxon>
        <taxon>Fungi</taxon>
        <taxon>Dikarya</taxon>
        <taxon>Basidiomycota</taxon>
        <taxon>Agaricomycotina</taxon>
        <taxon>Agaricomycetes</taxon>
        <taxon>Polyporales</taxon>
        <taxon>Cerrenaceae</taxon>
        <taxon>Cerrena</taxon>
    </lineage>
</organism>